<organism evidence="1 2">
    <name type="scientific">Citrobacter braakii</name>
    <dbReference type="NCBI Taxonomy" id="57706"/>
    <lineage>
        <taxon>Bacteria</taxon>
        <taxon>Pseudomonadati</taxon>
        <taxon>Pseudomonadota</taxon>
        <taxon>Gammaproteobacteria</taxon>
        <taxon>Enterobacterales</taxon>
        <taxon>Enterobacteriaceae</taxon>
        <taxon>Citrobacter</taxon>
        <taxon>Citrobacter freundii complex</taxon>
    </lineage>
</organism>
<reference evidence="1 2" key="1">
    <citation type="submission" date="2020-08" db="EMBL/GenBank/DDBJ databases">
        <title>Emergence and comparative genomics analysis of Citrobacter in Fennec fox imported from North Africa to China.</title>
        <authorList>
            <person name="Zheng B."/>
        </authorList>
    </citation>
    <scope>NUCLEOTIDE SEQUENCE [LARGE SCALE GENOMIC DNA]</scope>
    <source>
        <strain evidence="1 2">FF371</strain>
    </source>
</reference>
<dbReference type="RefSeq" id="WP_049268523.1">
    <property type="nucleotide sequence ID" value="NZ_CBDITX010000013.1"/>
</dbReference>
<gene>
    <name evidence="1" type="primary">cas6e</name>
    <name evidence="1" type="ORF">H6P72_08485</name>
</gene>
<dbReference type="CDD" id="cd09727">
    <property type="entry name" value="Cas6_I-E"/>
    <property type="match status" value="1"/>
</dbReference>
<protein>
    <submittedName>
        <fullName evidence="1">Type I-E CRISPR-associated protein Cas6/Cse3/CasE</fullName>
    </submittedName>
</protein>
<dbReference type="SMART" id="SM01101">
    <property type="entry name" value="CRISPR_assoc"/>
    <property type="match status" value="1"/>
</dbReference>
<accession>A0ABR6TTH7</accession>
<dbReference type="Pfam" id="PF08798">
    <property type="entry name" value="CRISPR_assoc"/>
    <property type="match status" value="1"/>
</dbReference>
<keyword evidence="2" id="KW-1185">Reference proteome</keyword>
<dbReference type="Gene3D" id="3.30.70.1210">
    <property type="entry name" value="Crispr-associated protein, domain 2"/>
    <property type="match status" value="1"/>
</dbReference>
<dbReference type="SUPFAM" id="SSF117987">
    <property type="entry name" value="CRISPR-associated protein"/>
    <property type="match status" value="2"/>
</dbReference>
<dbReference type="EMBL" id="JACLAH010000002">
    <property type="protein sequence ID" value="MBC2646660.1"/>
    <property type="molecule type" value="Genomic_DNA"/>
</dbReference>
<proteinExistence type="predicted"/>
<comment type="caution">
    <text evidence="1">The sequence shown here is derived from an EMBL/GenBank/DDBJ whole genome shotgun (WGS) entry which is preliminary data.</text>
</comment>
<dbReference type="InterPro" id="IPR010179">
    <property type="entry name" value="CRISPR-assoc_prot_Cse3"/>
</dbReference>
<dbReference type="Proteomes" id="UP000586346">
    <property type="component" value="Unassembled WGS sequence"/>
</dbReference>
<sequence>MFLSRVTLDLGKLTPEMMQKWQSASPYASHQWLWQLFSHQDERRFLFRHESAERGERFYVQSDVPPLDGHNIFAVESKPFQPHLTKGMFLYFSLRANPVITRSGKRSDVMMDAKYQAKQKGIPAEQHWPLQIIAANNWLRRQGEQHGFMLPDKQDYVVSYQQQRFSRLTGERPISFGSVDFAGLLRVDDVTRFSHALRNGFGKSKALGCGLMLIRRGEQ</sequence>
<evidence type="ECO:0000313" key="2">
    <source>
        <dbReference type="Proteomes" id="UP000586346"/>
    </source>
</evidence>
<dbReference type="Gene3D" id="3.30.70.1200">
    <property type="entry name" value="Crispr-associated protein, domain 1"/>
    <property type="match status" value="1"/>
</dbReference>
<name>A0ABR6TTH7_CITBR</name>
<dbReference type="NCBIfam" id="TIGR01907">
    <property type="entry name" value="casE_Cse3"/>
    <property type="match status" value="1"/>
</dbReference>
<evidence type="ECO:0000313" key="1">
    <source>
        <dbReference type="EMBL" id="MBC2646660.1"/>
    </source>
</evidence>